<reference evidence="1" key="1">
    <citation type="journal article" date="2022" name="Int. J. Mol. Sci.">
        <title>Draft Genome of Tanacetum Coccineum: Genomic Comparison of Closely Related Tanacetum-Family Plants.</title>
        <authorList>
            <person name="Yamashiro T."/>
            <person name="Shiraishi A."/>
            <person name="Nakayama K."/>
            <person name="Satake H."/>
        </authorList>
    </citation>
    <scope>NUCLEOTIDE SEQUENCE</scope>
</reference>
<dbReference type="EMBL" id="BQNB010021325">
    <property type="protein sequence ID" value="GJU05200.1"/>
    <property type="molecule type" value="Genomic_DNA"/>
</dbReference>
<dbReference type="Proteomes" id="UP001151760">
    <property type="component" value="Unassembled WGS sequence"/>
</dbReference>
<proteinExistence type="predicted"/>
<evidence type="ECO:0000313" key="1">
    <source>
        <dbReference type="EMBL" id="GJU05200.1"/>
    </source>
</evidence>
<accession>A0ABQ5IZM1</accession>
<organism evidence="1 2">
    <name type="scientific">Tanacetum coccineum</name>
    <dbReference type="NCBI Taxonomy" id="301880"/>
    <lineage>
        <taxon>Eukaryota</taxon>
        <taxon>Viridiplantae</taxon>
        <taxon>Streptophyta</taxon>
        <taxon>Embryophyta</taxon>
        <taxon>Tracheophyta</taxon>
        <taxon>Spermatophyta</taxon>
        <taxon>Magnoliopsida</taxon>
        <taxon>eudicotyledons</taxon>
        <taxon>Gunneridae</taxon>
        <taxon>Pentapetalae</taxon>
        <taxon>asterids</taxon>
        <taxon>campanulids</taxon>
        <taxon>Asterales</taxon>
        <taxon>Asteraceae</taxon>
        <taxon>Asteroideae</taxon>
        <taxon>Anthemideae</taxon>
        <taxon>Anthemidinae</taxon>
        <taxon>Tanacetum</taxon>
    </lineage>
</organism>
<keyword evidence="2" id="KW-1185">Reference proteome</keyword>
<comment type="caution">
    <text evidence="1">The sequence shown here is derived from an EMBL/GenBank/DDBJ whole genome shotgun (WGS) entry which is preliminary data.</text>
</comment>
<protein>
    <recommendedName>
        <fullName evidence="3">DUF4283 domain-containing protein</fullName>
    </recommendedName>
</protein>
<name>A0ABQ5IZM1_9ASTR</name>
<evidence type="ECO:0008006" key="3">
    <source>
        <dbReference type="Google" id="ProtNLM"/>
    </source>
</evidence>
<gene>
    <name evidence="1" type="ORF">Tco_1121630</name>
</gene>
<sequence>MIQVRFMFSPSLSWPTSYAKLVTEEPIRNVSPTPRKSVNFLTLITPAGNGAEVVVPLESIRAISERNTWGKYGLVKSMLNSSTGLFFFQFSSMDGLDLMLENGQWSSYARAMIKLRADVELKDTIVVAMPKLVREGFYTCTICVEYEWKPPCVRVARGVLVGPKVGFKPVKQVYKPVSKKNNASTSDNKKKDVEFRKEANSGRPLFFNVGSSSTTTTPIVEKIDKLESLIIDGKLTLMDDEGKPLEKVEYSGDHDSEDEVEPVDNEMESFLASKGVGYGTNNLLEQWRETYRNANYDYDPYDDDMYEGQEIPDNI</sequence>
<reference evidence="1" key="2">
    <citation type="submission" date="2022-01" db="EMBL/GenBank/DDBJ databases">
        <authorList>
            <person name="Yamashiro T."/>
            <person name="Shiraishi A."/>
            <person name="Satake H."/>
            <person name="Nakayama K."/>
        </authorList>
    </citation>
    <scope>NUCLEOTIDE SEQUENCE</scope>
</reference>
<evidence type="ECO:0000313" key="2">
    <source>
        <dbReference type="Proteomes" id="UP001151760"/>
    </source>
</evidence>